<comment type="caution">
    <text evidence="13">The sequence shown here is derived from an EMBL/GenBank/DDBJ whole genome shotgun (WGS) entry which is preliminary data.</text>
</comment>
<dbReference type="InterPro" id="IPR027417">
    <property type="entry name" value="P-loop_NTPase"/>
</dbReference>
<dbReference type="SMART" id="SM00382">
    <property type="entry name" value="AAA"/>
    <property type="match status" value="2"/>
</dbReference>
<dbReference type="InterPro" id="IPR003593">
    <property type="entry name" value="AAA+_ATPase"/>
</dbReference>
<evidence type="ECO:0000256" key="4">
    <source>
        <dbReference type="ARBA" id="ARBA00022692"/>
    </source>
</evidence>
<evidence type="ECO:0000256" key="1">
    <source>
        <dbReference type="ARBA" id="ARBA00004141"/>
    </source>
</evidence>
<evidence type="ECO:0000313" key="14">
    <source>
        <dbReference type="Proteomes" id="UP000188533"/>
    </source>
</evidence>
<feature type="domain" description="ABC transmembrane type-1" evidence="12">
    <location>
        <begin position="899"/>
        <end position="1138"/>
    </location>
</feature>
<comment type="subcellular location">
    <subcellularLocation>
        <location evidence="1">Membrane</location>
        <topology evidence="1">Multi-pass membrane protein</topology>
    </subcellularLocation>
</comment>
<dbReference type="FunFam" id="3.40.50.300:FF:000997">
    <property type="entry name" value="Multidrug resistance-associated protein 1"/>
    <property type="match status" value="1"/>
</dbReference>
<feature type="transmembrane region" description="Helical" evidence="10">
    <location>
        <begin position="975"/>
        <end position="993"/>
    </location>
</feature>
<accession>A0A1Q3EE78</accession>
<dbReference type="SUPFAM" id="SSF90123">
    <property type="entry name" value="ABC transporter transmembrane region"/>
    <property type="match status" value="2"/>
</dbReference>
<proteinExistence type="inferred from homology"/>
<evidence type="ECO:0000256" key="3">
    <source>
        <dbReference type="ARBA" id="ARBA00022448"/>
    </source>
</evidence>
<name>A0A1Q3EE78_LENED</name>
<dbReference type="CDD" id="cd03244">
    <property type="entry name" value="ABCC_MRP_domain2"/>
    <property type="match status" value="1"/>
</dbReference>
<evidence type="ECO:0000256" key="2">
    <source>
        <dbReference type="ARBA" id="ARBA00009726"/>
    </source>
</evidence>
<evidence type="ECO:0000256" key="5">
    <source>
        <dbReference type="ARBA" id="ARBA00022741"/>
    </source>
</evidence>
<dbReference type="CDD" id="cd18597">
    <property type="entry name" value="ABC_6TM_YOR1_D1_like"/>
    <property type="match status" value="1"/>
</dbReference>
<dbReference type="Proteomes" id="UP000188533">
    <property type="component" value="Unassembled WGS sequence"/>
</dbReference>
<keyword evidence="5" id="KW-0547">Nucleotide-binding</keyword>
<dbReference type="PROSITE" id="PS50893">
    <property type="entry name" value="ABC_TRANSPORTER_2"/>
    <property type="match status" value="2"/>
</dbReference>
<sequence>MAGNNGNLKASNDDFREQSLSHSEKIGDVDSTANTKSQLEEEDISDKHDSQTHSKNENTGKSIELDAGDLKVRIRGRWWQFWLPKNLPPPPPETLNDVPVIPVSTASIFSQWTFTWINPIMVLGYQRTLQASDLWKMDHSQESGYLSEQLDAAWARRAEAANEWNIKLTSGELKPGILKRILWQIQATLKLGSTVKGSRRERIEELEIQWREIDGRKEPSLAWSVNDVFGNMFWIAGIYKVFSDTGQTMSPLLAKAIINFAEERTSAKENGSLTPNVGRGIGMAIGLGVIVVFASLTQHQFFWRSMITGVLTRGALINSIYKRSVVLNAKSRVKHPNANLINHISTDVSRIDAAAQWFHCGWTAPIQVLVCLIILLVQLWRERIMAHRLKTRKTTNRFTEQRAKLLAESLGVMRVVKYFSYEGPFLDRITGMRRNELQGVRWMNHMQSVNVAFAYSVPVLAATLSFVTYAHTSGGQFNAAVIFSSLSLFQLLRQPMMFLPRAMSVTTDAQNAFSRLSKLFHAEILHDIPFVIDHGQDLALDVTDASFEWEVIATPDANDEDTEDSKKASLQREFLSSADPFRVRGVDMKVQRGCLVAIVGRVGSGKSSLLQGLVGEMRKTSGDFSFGGRVAYCPQIAWIQNASLRDNILFGQPFEEVKYWRALERSCLIPDLQMLPDGDLTEIGEKGINLSGGQRQRVNIARALYYNADVILFDDPLSAVDAHVGRSLFHGAIHPLVKEGKTVILVTHALHFLSNCDYIYTMDAGKIAEHGSYVNLISCNGEFARLDKEFGGELAPETRTQLVNAAAVEAMQSKANRVERQGAGVGRLEGKLIVKERRTTGSLSWAVYKTYLIAGMGWFTIPSIALSILLMQGSQIVNSYTLVWWEGNQFGWSFPLYELLYAVLGIFQAMFTVVLGLAIDMMSTFASKNLHNDGTRAVMYAPMSFFDTTPMGRVQSVFGKDVDNLDIQLPTSMKMTVLLMANVVGSVIIISILEPFFLIAVFVIAFGYQYFASFYRASAREVKRLDAMLRSLLYSHFSESLTGLPTIRSYGEIPRFVRDNKFYIDLENRALFLTVTNQRWLAVRLDALGAFLVFFIAIFSVIGVGGINAAEIGLVLTYATQLTQLLGRMTRQSAELENYMNSVERIAHYSHAGYIDQEAPHEIPNHKPPQEWPDRGAIRFNDVCMSYRPGLPNVLHNVNLSIDAGEKIGIVGRTGAGKSSLTLCLLRIVEFSGLIKIDDVNISEIGLKDLRTKIAIIPQDPILFSGTVRSTLDPFSVYDDVRLWDALRRSFLIEDRQSDDSATDIDESSNGYITLDTVIEPEGTNLSLGQRSLLSLARALVKDSRVVILDEATASVDLQTDKRIQDTIRSEFQDRTLLCIAHRLRTIIGYDRILVMDAGRVVEFDSPLALFQRDDSIFRGFWVYCSHLNMSTEPCSKLRRVYDSLPPEAQKILVDKHLSKLLKLLPKEKAKNVVSAATRLQTKYCHIPNLDLKGKKKEIRSLLNDLRRDSKRAFLKEQSNRVEILSEIVESLTSWIADIWKLVYEHKVFFSLAHSALLYVCEVIVELGCTGGCKCAMDSIPVYLSIKIDYDDDDDDDDYFWDSTGSDDESEEDDFGDSCDEDGGRCTCELHARHWPSAINDQRIHVRELVVERLCNLFELEPSPALYLAILAVSDQPGKTTAELMKTVSRIATNSSSTFAAALAIYAIECEALKISKLLDTHSHLLRSQDVKPYQAAVIVLIQETKYRSRAIKIIEKELQETVHSLRLLVQSSFCGLKVESNKTELRRILKLQMASQPRIDRVNNWVDAVITPSSALIHPVAFAAAMVMGFPPGLEDGDDNDVMSYLDLDPDDPDLEDLREEFRPQLRDRFDGWMAEEMPFLSTADVTQEMLNRLAERPTKEYVLDALEGLSEFAKMQRKKKAVLPPVLVLDRSLRSRSRSHRRRPFLLLVHMADWMTLTEAICSECLDLVWTPYLVQSHSKVPTTIMPIFDQQLFDGFHSLLAINI</sequence>
<feature type="transmembrane region" description="Helical" evidence="10">
    <location>
        <begin position="1087"/>
        <end position="1107"/>
    </location>
</feature>
<dbReference type="InterPro" id="IPR011527">
    <property type="entry name" value="ABC1_TM_dom"/>
</dbReference>
<reference evidence="13 14" key="2">
    <citation type="submission" date="2017-02" db="EMBL/GenBank/DDBJ databases">
        <title>A genome survey and senescence transcriptome analysis in Lentinula edodes.</title>
        <authorList>
            <person name="Sakamoto Y."/>
            <person name="Nakade K."/>
            <person name="Sato S."/>
            <person name="Yoshida Y."/>
            <person name="Miyazaki K."/>
            <person name="Natsume S."/>
            <person name="Konno N."/>
        </authorList>
    </citation>
    <scope>NUCLEOTIDE SEQUENCE [LARGE SCALE GENOMIC DNA]</scope>
    <source>
        <strain evidence="13 14">NBRC 111202</strain>
    </source>
</reference>
<dbReference type="GO" id="GO:0140359">
    <property type="term" value="F:ABC-type transporter activity"/>
    <property type="evidence" value="ECO:0007669"/>
    <property type="project" value="InterPro"/>
</dbReference>
<dbReference type="GO" id="GO:0016020">
    <property type="term" value="C:membrane"/>
    <property type="evidence" value="ECO:0007669"/>
    <property type="project" value="UniProtKB-SubCell"/>
</dbReference>
<dbReference type="CDD" id="cd03250">
    <property type="entry name" value="ABCC_MRP_domain1"/>
    <property type="match status" value="1"/>
</dbReference>
<reference evidence="13 14" key="1">
    <citation type="submission" date="2016-08" db="EMBL/GenBank/DDBJ databases">
        <authorList>
            <consortium name="Lentinula edodes genome sequencing consortium"/>
            <person name="Sakamoto Y."/>
            <person name="Nakade K."/>
            <person name="Sato S."/>
            <person name="Yoshida Y."/>
            <person name="Miyazaki K."/>
            <person name="Natsume S."/>
            <person name="Konno N."/>
        </authorList>
    </citation>
    <scope>NUCLEOTIDE SEQUENCE [LARGE SCALE GENOMIC DNA]</scope>
    <source>
        <strain evidence="13 14">NBRC 111202</strain>
    </source>
</reference>
<feature type="region of interest" description="Disordered" evidence="9">
    <location>
        <begin position="1"/>
        <end position="63"/>
    </location>
</feature>
<keyword evidence="7 10" id="KW-1133">Transmembrane helix</keyword>
<dbReference type="SUPFAM" id="SSF52540">
    <property type="entry name" value="P-loop containing nucleoside triphosphate hydrolases"/>
    <property type="match status" value="2"/>
</dbReference>
<evidence type="ECO:0000256" key="7">
    <source>
        <dbReference type="ARBA" id="ARBA00022989"/>
    </source>
</evidence>
<dbReference type="GO" id="GO:0005524">
    <property type="term" value="F:ATP binding"/>
    <property type="evidence" value="ECO:0007669"/>
    <property type="project" value="UniProtKB-KW"/>
</dbReference>
<feature type="transmembrane region" description="Helical" evidence="10">
    <location>
        <begin position="475"/>
        <end position="492"/>
    </location>
</feature>
<keyword evidence="3" id="KW-0813">Transport</keyword>
<dbReference type="FunFam" id="3.40.50.300:FF:000565">
    <property type="entry name" value="ABC bile acid transporter"/>
    <property type="match status" value="1"/>
</dbReference>
<keyword evidence="6" id="KW-0067">ATP-binding</keyword>
<dbReference type="Pfam" id="PF00005">
    <property type="entry name" value="ABC_tran"/>
    <property type="match status" value="2"/>
</dbReference>
<dbReference type="PANTHER" id="PTHR24223">
    <property type="entry name" value="ATP-BINDING CASSETTE SUB-FAMILY C"/>
    <property type="match status" value="1"/>
</dbReference>
<dbReference type="Pfam" id="PF00664">
    <property type="entry name" value="ABC_membrane"/>
    <property type="match status" value="3"/>
</dbReference>
<feature type="transmembrane region" description="Helical" evidence="10">
    <location>
        <begin position="451"/>
        <end position="469"/>
    </location>
</feature>
<dbReference type="PROSITE" id="PS50929">
    <property type="entry name" value="ABC_TM1F"/>
    <property type="match status" value="2"/>
</dbReference>
<evidence type="ECO:0000313" key="13">
    <source>
        <dbReference type="EMBL" id="GAW05469.1"/>
    </source>
</evidence>
<evidence type="ECO:0000256" key="6">
    <source>
        <dbReference type="ARBA" id="ARBA00022840"/>
    </source>
</evidence>
<evidence type="ECO:0000256" key="10">
    <source>
        <dbReference type="SAM" id="Phobius"/>
    </source>
</evidence>
<feature type="transmembrane region" description="Helical" evidence="10">
    <location>
        <begin position="899"/>
        <end position="919"/>
    </location>
</feature>
<comment type="similarity">
    <text evidence="2">Belongs to the ABC transporter superfamily. ABCC family. Conjugate transporter (TC 3.A.1.208) subfamily.</text>
</comment>
<feature type="transmembrane region" description="Helical" evidence="10">
    <location>
        <begin position="277"/>
        <end position="294"/>
    </location>
</feature>
<dbReference type="EMBL" id="BDGU01000251">
    <property type="protein sequence ID" value="GAW05469.1"/>
    <property type="molecule type" value="Genomic_DNA"/>
</dbReference>
<dbReference type="InterPro" id="IPR036640">
    <property type="entry name" value="ABC1_TM_sf"/>
</dbReference>
<organism evidence="13 14">
    <name type="scientific">Lentinula edodes</name>
    <name type="common">Shiitake mushroom</name>
    <name type="synonym">Lentinus edodes</name>
    <dbReference type="NCBI Taxonomy" id="5353"/>
    <lineage>
        <taxon>Eukaryota</taxon>
        <taxon>Fungi</taxon>
        <taxon>Dikarya</taxon>
        <taxon>Basidiomycota</taxon>
        <taxon>Agaricomycotina</taxon>
        <taxon>Agaricomycetes</taxon>
        <taxon>Agaricomycetidae</taxon>
        <taxon>Agaricales</taxon>
        <taxon>Marasmiineae</taxon>
        <taxon>Omphalotaceae</taxon>
        <taxon>Lentinula</taxon>
    </lineage>
</organism>
<protein>
    <submittedName>
        <fullName evidence="13">ABC protein</fullName>
    </submittedName>
</protein>
<keyword evidence="14" id="KW-1185">Reference proteome</keyword>
<dbReference type="Gene3D" id="1.20.1560.10">
    <property type="entry name" value="ABC transporter type 1, transmembrane domain"/>
    <property type="match status" value="2"/>
</dbReference>
<feature type="compositionally biased region" description="Basic and acidic residues" evidence="9">
    <location>
        <begin position="11"/>
        <end position="28"/>
    </location>
</feature>
<evidence type="ECO:0000256" key="8">
    <source>
        <dbReference type="ARBA" id="ARBA00023136"/>
    </source>
</evidence>
<dbReference type="PROSITE" id="PS00211">
    <property type="entry name" value="ABC_TRANSPORTER_1"/>
    <property type="match status" value="2"/>
</dbReference>
<dbReference type="Gene3D" id="3.40.50.300">
    <property type="entry name" value="P-loop containing nucleotide triphosphate hydrolases"/>
    <property type="match status" value="2"/>
</dbReference>
<dbReference type="FunFam" id="1.20.1560.10:FF:000010">
    <property type="entry name" value="Multidrug resistance-associated ABC transporter"/>
    <property type="match status" value="1"/>
</dbReference>
<evidence type="ECO:0000259" key="12">
    <source>
        <dbReference type="PROSITE" id="PS50929"/>
    </source>
</evidence>
<dbReference type="GO" id="GO:0016887">
    <property type="term" value="F:ATP hydrolysis activity"/>
    <property type="evidence" value="ECO:0007669"/>
    <property type="project" value="InterPro"/>
</dbReference>
<dbReference type="InterPro" id="IPR003439">
    <property type="entry name" value="ABC_transporter-like_ATP-bd"/>
</dbReference>
<dbReference type="InterPro" id="IPR050173">
    <property type="entry name" value="ABC_transporter_C-like"/>
</dbReference>
<feature type="transmembrane region" description="Helical" evidence="10">
    <location>
        <begin position="362"/>
        <end position="380"/>
    </location>
</feature>
<feature type="domain" description="ABC transporter" evidence="11">
    <location>
        <begin position="1178"/>
        <end position="1423"/>
    </location>
</feature>
<keyword evidence="4 10" id="KW-0812">Transmembrane</keyword>
<evidence type="ECO:0000256" key="9">
    <source>
        <dbReference type="SAM" id="MobiDB-lite"/>
    </source>
</evidence>
<dbReference type="STRING" id="5353.A0A1Q3EE78"/>
<gene>
    <name evidence="13" type="ORF">LENED_007330</name>
</gene>
<keyword evidence="8 10" id="KW-0472">Membrane</keyword>
<feature type="transmembrane region" description="Helical" evidence="10">
    <location>
        <begin position="851"/>
        <end position="871"/>
    </location>
</feature>
<feature type="domain" description="ABC transmembrane type-1" evidence="12">
    <location>
        <begin position="234"/>
        <end position="508"/>
    </location>
</feature>
<dbReference type="PANTHER" id="PTHR24223:SF456">
    <property type="entry name" value="MULTIDRUG RESISTANCE-ASSOCIATED PROTEIN LETHAL(2)03659"/>
    <property type="match status" value="1"/>
</dbReference>
<feature type="domain" description="ABC transporter" evidence="11">
    <location>
        <begin position="565"/>
        <end position="789"/>
    </location>
</feature>
<feature type="compositionally biased region" description="Basic and acidic residues" evidence="9">
    <location>
        <begin position="45"/>
        <end position="58"/>
    </location>
</feature>
<dbReference type="InterPro" id="IPR017871">
    <property type="entry name" value="ABC_transporter-like_CS"/>
</dbReference>
<evidence type="ECO:0000259" key="11">
    <source>
        <dbReference type="PROSITE" id="PS50893"/>
    </source>
</evidence>
<dbReference type="CDD" id="cd18606">
    <property type="entry name" value="ABC_6TM_YOR1_D2_like"/>
    <property type="match status" value="1"/>
</dbReference>
<feature type="transmembrane region" description="Helical" evidence="10">
    <location>
        <begin position="999"/>
        <end position="1018"/>
    </location>
</feature>
<feature type="compositionally biased region" description="Polar residues" evidence="9">
    <location>
        <begin position="1"/>
        <end position="10"/>
    </location>
</feature>